<organism evidence="2 3">
    <name type="scientific">Hemibagrus guttatus</name>
    <dbReference type="NCBI Taxonomy" id="175788"/>
    <lineage>
        <taxon>Eukaryota</taxon>
        <taxon>Metazoa</taxon>
        <taxon>Chordata</taxon>
        <taxon>Craniata</taxon>
        <taxon>Vertebrata</taxon>
        <taxon>Euteleostomi</taxon>
        <taxon>Actinopterygii</taxon>
        <taxon>Neopterygii</taxon>
        <taxon>Teleostei</taxon>
        <taxon>Ostariophysi</taxon>
        <taxon>Siluriformes</taxon>
        <taxon>Bagridae</taxon>
        <taxon>Hemibagrus</taxon>
    </lineage>
</organism>
<dbReference type="InterPro" id="IPR000477">
    <property type="entry name" value="RT_dom"/>
</dbReference>
<accession>A0AAE0PTV8</accession>
<reference evidence="2" key="1">
    <citation type="submission" date="2023-06" db="EMBL/GenBank/DDBJ databases">
        <title>Male Hemibagrus guttatus genome.</title>
        <authorList>
            <person name="Bian C."/>
        </authorList>
    </citation>
    <scope>NUCLEOTIDE SEQUENCE</scope>
    <source>
        <strain evidence="2">Male_cb2023</strain>
        <tissue evidence="2">Muscle</tissue>
    </source>
</reference>
<dbReference type="PANTHER" id="PTHR45913">
    <property type="entry name" value="EPM2A-INTERACTING PROTEIN 1"/>
    <property type="match status" value="1"/>
</dbReference>
<comment type="caution">
    <text evidence="2">The sequence shown here is derived from an EMBL/GenBank/DDBJ whole genome shotgun (WGS) entry which is preliminary data.</text>
</comment>
<sequence>MDQLSEEVRQESPWTMMFADDTVICSESREQVEKNLGRWRFALERRGMKVSRSKTEYMCVNKREGSGTVRLQGEEVKKVQEFKYLGSTVQSNGECGKEVKKRVQAGWKGWRKVSGVLCDRKISARIKRKVYRTVVRLAMLYGLETVLLRKRQESELEVAELKILRFSLGVTRLDRIRNKYIRGTAHVGHMGDKVRETRLSWFRHVQRRESEYIGRRMLDMELPGRRQRGRPKRRYMDGINEDMMLVGASVEDAEDRDRWREVIRCGEPLKGKAKRRRRRLVQEFGVDQNTDEKNGTDLISTLSDVQLGAYTMARRVSAMSGNLADQLDRDLAKCRWFSIQCDGSVDSSSTAQLLVFIRMVFEDFSTREELLTLLPLKTTTRGVDIYNTVKEFFMQKKVPLEKLVAVTTDGAPAMIGRQTGFIAHCKADPDFPKFLHYHCIIHQQALCAKVIGFGHVMTPKVKIINNIRSKAKQHRIFKVLLEEMSAEYGDLLLHTEIRWLSRGRVLHRFLSLLGEIKEFMQSKGEDVSLLEDTEWTLDLAFLTDITGKLNHLNCELQGKGKLSKFVISGEPIKLVALRMTQYP</sequence>
<dbReference type="Proteomes" id="UP001274896">
    <property type="component" value="Unassembled WGS sequence"/>
</dbReference>
<evidence type="ECO:0000313" key="3">
    <source>
        <dbReference type="Proteomes" id="UP001274896"/>
    </source>
</evidence>
<dbReference type="PROSITE" id="PS50878">
    <property type="entry name" value="RT_POL"/>
    <property type="match status" value="1"/>
</dbReference>
<proteinExistence type="predicted"/>
<feature type="domain" description="Reverse transcriptase" evidence="1">
    <location>
        <begin position="1"/>
        <end position="89"/>
    </location>
</feature>
<gene>
    <name evidence="2" type="ORF">QTP70_001198</name>
</gene>
<evidence type="ECO:0000313" key="2">
    <source>
        <dbReference type="EMBL" id="KAK3507829.1"/>
    </source>
</evidence>
<evidence type="ECO:0000259" key="1">
    <source>
        <dbReference type="PROSITE" id="PS50878"/>
    </source>
</evidence>
<dbReference type="SUPFAM" id="SSF56672">
    <property type="entry name" value="DNA/RNA polymerases"/>
    <property type="match status" value="1"/>
</dbReference>
<dbReference type="PANTHER" id="PTHR45913:SF21">
    <property type="entry name" value="DUF4371 DOMAIN-CONTAINING PROTEIN"/>
    <property type="match status" value="1"/>
</dbReference>
<dbReference type="Pfam" id="PF00078">
    <property type="entry name" value="RVT_1"/>
    <property type="match status" value="1"/>
</dbReference>
<name>A0AAE0PTV8_9TELE</name>
<dbReference type="EMBL" id="JAUCMX010000028">
    <property type="protein sequence ID" value="KAK3507829.1"/>
    <property type="molecule type" value="Genomic_DNA"/>
</dbReference>
<dbReference type="AlphaFoldDB" id="A0AAE0PTV8"/>
<dbReference type="InterPro" id="IPR043502">
    <property type="entry name" value="DNA/RNA_pol_sf"/>
</dbReference>
<keyword evidence="3" id="KW-1185">Reference proteome</keyword>
<protein>
    <recommendedName>
        <fullName evidence="1">Reverse transcriptase domain-containing protein</fullName>
    </recommendedName>
</protein>